<reference evidence="1" key="1">
    <citation type="journal article" date="2020" name="Stud. Mycol.">
        <title>101 Dothideomycetes genomes: a test case for predicting lifestyles and emergence of pathogens.</title>
        <authorList>
            <person name="Haridas S."/>
            <person name="Albert R."/>
            <person name="Binder M."/>
            <person name="Bloem J."/>
            <person name="Labutti K."/>
            <person name="Salamov A."/>
            <person name="Andreopoulos B."/>
            <person name="Baker S."/>
            <person name="Barry K."/>
            <person name="Bills G."/>
            <person name="Bluhm B."/>
            <person name="Cannon C."/>
            <person name="Castanera R."/>
            <person name="Culley D."/>
            <person name="Daum C."/>
            <person name="Ezra D."/>
            <person name="Gonzalez J."/>
            <person name="Henrissat B."/>
            <person name="Kuo A."/>
            <person name="Liang C."/>
            <person name="Lipzen A."/>
            <person name="Lutzoni F."/>
            <person name="Magnuson J."/>
            <person name="Mondo S."/>
            <person name="Nolan M."/>
            <person name="Ohm R."/>
            <person name="Pangilinan J."/>
            <person name="Park H.-J."/>
            <person name="Ramirez L."/>
            <person name="Alfaro M."/>
            <person name="Sun H."/>
            <person name="Tritt A."/>
            <person name="Yoshinaga Y."/>
            <person name="Zwiers L.-H."/>
            <person name="Turgeon B."/>
            <person name="Goodwin S."/>
            <person name="Spatafora J."/>
            <person name="Crous P."/>
            <person name="Grigoriev I."/>
        </authorList>
    </citation>
    <scope>NUCLEOTIDE SEQUENCE</scope>
    <source>
        <strain evidence="1">CBS 480.64</strain>
    </source>
</reference>
<evidence type="ECO:0000313" key="1">
    <source>
        <dbReference type="EMBL" id="KAF2862112.1"/>
    </source>
</evidence>
<proteinExistence type="predicted"/>
<protein>
    <submittedName>
        <fullName evidence="1">Uncharacterized protein</fullName>
    </submittedName>
</protein>
<keyword evidence="2" id="KW-1185">Reference proteome</keyword>
<dbReference type="Proteomes" id="UP000799421">
    <property type="component" value="Unassembled WGS sequence"/>
</dbReference>
<evidence type="ECO:0000313" key="2">
    <source>
        <dbReference type="Proteomes" id="UP000799421"/>
    </source>
</evidence>
<name>A0A6A7C4E6_9PEZI</name>
<sequence length="99" mass="10997">MAMRNLLSATFRCLFSTYAFRDSLINSIINNHEGIESFLIRCPANMSTKRCSTNNVESQGLTVDSTELDILSVLDNTNHGSKTFSSLQLNEESLCEGKT</sequence>
<accession>A0A6A7C4E6</accession>
<dbReference type="EMBL" id="MU005968">
    <property type="protein sequence ID" value="KAF2862112.1"/>
    <property type="molecule type" value="Genomic_DNA"/>
</dbReference>
<organism evidence="1 2">
    <name type="scientific">Piedraia hortae CBS 480.64</name>
    <dbReference type="NCBI Taxonomy" id="1314780"/>
    <lineage>
        <taxon>Eukaryota</taxon>
        <taxon>Fungi</taxon>
        <taxon>Dikarya</taxon>
        <taxon>Ascomycota</taxon>
        <taxon>Pezizomycotina</taxon>
        <taxon>Dothideomycetes</taxon>
        <taxon>Dothideomycetidae</taxon>
        <taxon>Capnodiales</taxon>
        <taxon>Piedraiaceae</taxon>
        <taxon>Piedraia</taxon>
    </lineage>
</organism>
<dbReference type="AlphaFoldDB" id="A0A6A7C4E6"/>
<gene>
    <name evidence="1" type="ORF">K470DRAFT_23604</name>
</gene>